<evidence type="ECO:0000259" key="3">
    <source>
        <dbReference type="Pfam" id="PF00517"/>
    </source>
</evidence>
<dbReference type="PANTHER" id="PTHR34313:SF2">
    <property type="entry name" value="ENDOGENOUS RETROVIRUS GROUP K MEMBER 21 ENV POLYPROTEIN-LIKE"/>
    <property type="match status" value="1"/>
</dbReference>
<gene>
    <name evidence="4" type="ORF">mPipKuh1_009649</name>
</gene>
<organism evidence="4 5">
    <name type="scientific">Pipistrellus kuhlii</name>
    <name type="common">Kuhl's pipistrelle</name>
    <dbReference type="NCBI Taxonomy" id="59472"/>
    <lineage>
        <taxon>Eukaryota</taxon>
        <taxon>Metazoa</taxon>
        <taxon>Chordata</taxon>
        <taxon>Craniata</taxon>
        <taxon>Vertebrata</taxon>
        <taxon>Euteleostomi</taxon>
        <taxon>Mammalia</taxon>
        <taxon>Eutheria</taxon>
        <taxon>Laurasiatheria</taxon>
        <taxon>Chiroptera</taxon>
        <taxon>Yangochiroptera</taxon>
        <taxon>Vespertilionidae</taxon>
        <taxon>Pipistrellus</taxon>
    </lineage>
</organism>
<comment type="caution">
    <text evidence="4">The sequence shown here is derived from an EMBL/GenBank/DDBJ whole genome shotgun (WGS) entry which is preliminary data.</text>
</comment>
<dbReference type="InterPro" id="IPR000328">
    <property type="entry name" value="GP41-like"/>
</dbReference>
<feature type="transmembrane region" description="Helical" evidence="2">
    <location>
        <begin position="400"/>
        <end position="425"/>
    </location>
</feature>
<comment type="subcellular location">
    <subcellularLocation>
        <location evidence="1">Virion</location>
    </subcellularLocation>
</comment>
<protein>
    <recommendedName>
        <fullName evidence="3">Retroviral envelope protein GP41-like domain-containing protein</fullName>
    </recommendedName>
</protein>
<keyword evidence="5" id="KW-1185">Reference proteome</keyword>
<proteinExistence type="predicted"/>
<dbReference type="Pfam" id="PF00517">
    <property type="entry name" value="GP41"/>
    <property type="match status" value="1"/>
</dbReference>
<evidence type="ECO:0000256" key="2">
    <source>
        <dbReference type="SAM" id="Phobius"/>
    </source>
</evidence>
<dbReference type="AlphaFoldDB" id="A0A7J7ZL47"/>
<dbReference type="InterPro" id="IPR051255">
    <property type="entry name" value="Retroviral_env_glycoprotein"/>
</dbReference>
<keyword evidence="2" id="KW-0812">Transmembrane</keyword>
<evidence type="ECO:0000256" key="1">
    <source>
        <dbReference type="ARBA" id="ARBA00004328"/>
    </source>
</evidence>
<keyword evidence="2" id="KW-1133">Transmembrane helix</keyword>
<evidence type="ECO:0000313" key="5">
    <source>
        <dbReference type="Proteomes" id="UP000558488"/>
    </source>
</evidence>
<keyword evidence="2" id="KW-0472">Membrane</keyword>
<dbReference type="EMBL" id="JACAGB010000003">
    <property type="protein sequence ID" value="KAF6374430.1"/>
    <property type="molecule type" value="Genomic_DNA"/>
</dbReference>
<feature type="domain" description="Retroviral envelope protein GP41-like" evidence="3">
    <location>
        <begin position="250"/>
        <end position="444"/>
    </location>
</feature>
<sequence length="451" mass="50344">MVQRLSDIDTKHSAGTHWGMDSYYIARNGTTARCGPGTYPQGVKPCGPLGPSKNNLGLMWRTCHANETVCRRSLCDWAKTNSNLGPKNLVTGLWTMDNVTYQRDLWKMVAAMDYITVGKENVTVQPQRGVISGSGSSWNVSVSACVPEPYALLLGNFSISLDNETGITSIACNNCRLTNCINGTTPSLLILYQPVFVLLPVNTTQEWYSDMGLAVLQTVEKALSRTKRFVGLLIAGTKALITLIASATASAISLTTSIQTADYVNNLAYNVTQALQTQENWDKKIEQRVNALYDVVQILGHEIVSLEVKSSLRCHAAFSWICITPKEYNDSRFPWENVKRHLQGIWHDANTSLDLRMLHGEIQDLLNAPKLDIDIAREASEFVTRLRDNFPTISAFLHRVIGLIAVASFLVLLCMLLPFCIRLICKQMYKLTMDIRLLQLHREKDSTPLKM</sequence>
<dbReference type="Proteomes" id="UP000558488">
    <property type="component" value="Unassembled WGS sequence"/>
</dbReference>
<dbReference type="PANTHER" id="PTHR34313">
    <property type="entry name" value="ENDOGENOUS RETROVIRUS GROUP K MEMBER 113 ENV POLYPROTEIN-RELATED"/>
    <property type="match status" value="1"/>
</dbReference>
<dbReference type="GO" id="GO:0005198">
    <property type="term" value="F:structural molecule activity"/>
    <property type="evidence" value="ECO:0007669"/>
    <property type="project" value="InterPro"/>
</dbReference>
<evidence type="ECO:0000313" key="4">
    <source>
        <dbReference type="EMBL" id="KAF6374430.1"/>
    </source>
</evidence>
<reference evidence="4 5" key="1">
    <citation type="journal article" date="2020" name="Nature">
        <title>Six reference-quality genomes reveal evolution of bat adaptations.</title>
        <authorList>
            <person name="Jebb D."/>
            <person name="Huang Z."/>
            <person name="Pippel M."/>
            <person name="Hughes G.M."/>
            <person name="Lavrichenko K."/>
            <person name="Devanna P."/>
            <person name="Winkler S."/>
            <person name="Jermiin L.S."/>
            <person name="Skirmuntt E.C."/>
            <person name="Katzourakis A."/>
            <person name="Burkitt-Gray L."/>
            <person name="Ray D.A."/>
            <person name="Sullivan K.A.M."/>
            <person name="Roscito J.G."/>
            <person name="Kirilenko B.M."/>
            <person name="Davalos L.M."/>
            <person name="Corthals A.P."/>
            <person name="Power M.L."/>
            <person name="Jones G."/>
            <person name="Ransome R.D."/>
            <person name="Dechmann D.K.N."/>
            <person name="Locatelli A.G."/>
            <person name="Puechmaille S.J."/>
            <person name="Fedrigo O."/>
            <person name="Jarvis E.D."/>
            <person name="Hiller M."/>
            <person name="Vernes S.C."/>
            <person name="Myers E.W."/>
            <person name="Teeling E.C."/>
        </authorList>
    </citation>
    <scope>NUCLEOTIDE SEQUENCE [LARGE SCALE GENOMIC DNA]</scope>
    <source>
        <strain evidence="4">MPipKuh1</strain>
        <tissue evidence="4">Flight muscle</tissue>
    </source>
</reference>
<dbReference type="OrthoDB" id="9717702at2759"/>
<accession>A0A7J7ZL47</accession>
<name>A0A7J7ZL47_PIPKU</name>